<accession>A0A4R0JG75</accession>
<dbReference type="SMART" id="SM00332">
    <property type="entry name" value="PP2Cc"/>
    <property type="match status" value="1"/>
</dbReference>
<keyword evidence="2" id="KW-0472">Membrane</keyword>
<reference evidence="4 5" key="1">
    <citation type="submission" date="2019-02" db="EMBL/GenBank/DDBJ databases">
        <title>Kribbella capetownensis sp. nov. and Kribbella speibonae sp. nov., isolated from soil.</title>
        <authorList>
            <person name="Curtis S.M."/>
            <person name="Norton I."/>
            <person name="Everest G.J."/>
            <person name="Meyers P.R."/>
        </authorList>
    </citation>
    <scope>NUCLEOTIDE SEQUENCE [LARGE SCALE GENOMIC DNA]</scope>
    <source>
        <strain evidence="4 5">DSM 27082</strain>
    </source>
</reference>
<comment type="caution">
    <text evidence="4">The sequence shown here is derived from an EMBL/GenBank/DDBJ whole genome shotgun (WGS) entry which is preliminary data.</text>
</comment>
<gene>
    <name evidence="4" type="ORF">E0H50_03640</name>
</gene>
<protein>
    <submittedName>
        <fullName evidence="4">Serine/threonine-protein phosphatase</fullName>
    </submittedName>
</protein>
<dbReference type="Proteomes" id="UP000292695">
    <property type="component" value="Unassembled WGS sequence"/>
</dbReference>
<feature type="compositionally biased region" description="Low complexity" evidence="1">
    <location>
        <begin position="445"/>
        <end position="456"/>
    </location>
</feature>
<feature type="compositionally biased region" description="Pro residues" evidence="1">
    <location>
        <begin position="411"/>
        <end position="429"/>
    </location>
</feature>
<dbReference type="SMART" id="SM00331">
    <property type="entry name" value="PP2C_SIG"/>
    <property type="match status" value="1"/>
</dbReference>
<evidence type="ECO:0000259" key="3">
    <source>
        <dbReference type="PROSITE" id="PS51746"/>
    </source>
</evidence>
<organism evidence="4 5">
    <name type="scientific">Kribbella sindirgiensis</name>
    <dbReference type="NCBI Taxonomy" id="1124744"/>
    <lineage>
        <taxon>Bacteria</taxon>
        <taxon>Bacillati</taxon>
        <taxon>Actinomycetota</taxon>
        <taxon>Actinomycetes</taxon>
        <taxon>Propionibacteriales</taxon>
        <taxon>Kribbellaceae</taxon>
        <taxon>Kribbella</taxon>
    </lineage>
</organism>
<dbReference type="AlphaFoldDB" id="A0A4R0JG75"/>
<feature type="region of interest" description="Disordered" evidence="1">
    <location>
        <begin position="406"/>
        <end position="465"/>
    </location>
</feature>
<dbReference type="InterPro" id="IPR036457">
    <property type="entry name" value="PPM-type-like_dom_sf"/>
</dbReference>
<dbReference type="OrthoDB" id="9801841at2"/>
<feature type="transmembrane region" description="Helical" evidence="2">
    <location>
        <begin position="309"/>
        <end position="329"/>
    </location>
</feature>
<dbReference type="Pfam" id="PF13672">
    <property type="entry name" value="PP2C_2"/>
    <property type="match status" value="1"/>
</dbReference>
<keyword evidence="5" id="KW-1185">Reference proteome</keyword>
<sequence>MTLSLDYATLSDVGRVRRNNEDSAYAGPHLLLLADGMGGAAAGEVASAAAVQVIRRLDTAEISGEDMIEALAGAVHRANERLSELVEEDPEREGMGSTVTALMFDGKQLGLAHLGDSRAYRLRDGQLYQLSHDHTFVQSLVDEGRISQEEAFTHPHRNLILRVLDGRPDSDPDLEMLDVQAGDRLMLCSDGLPDYVSDEVIAASMASGTPDSVVVDLITHALEAGSNDNVTVLVADVVETEPASGIQPQLVGAAAELAQGSTGRGEPTVAIRTSGGEGHGGGGHGGAVDPEELRYAPRPPKRFAWLRRIAVLVVVLGLIGGGGWFAYSWTQKQYYVGTDGDYVAIFKGIEADLPGLSLSKVYERQTLQVDKLPTYSREQVESNIQADDLAGARSIVAELQHTAAECAAKPTPTPKPSTPVPSSKPPASKPPVTTAPVSTPPPSTAPTGSASPSTPVDPDDCDGVR</sequence>
<dbReference type="RefSeq" id="WP_131284638.1">
    <property type="nucleotide sequence ID" value="NZ_SJKA01000001.1"/>
</dbReference>
<evidence type="ECO:0000256" key="1">
    <source>
        <dbReference type="SAM" id="MobiDB-lite"/>
    </source>
</evidence>
<evidence type="ECO:0000256" key="2">
    <source>
        <dbReference type="SAM" id="Phobius"/>
    </source>
</evidence>
<evidence type="ECO:0000313" key="5">
    <source>
        <dbReference type="Proteomes" id="UP000292695"/>
    </source>
</evidence>
<dbReference type="Gene3D" id="3.60.40.10">
    <property type="entry name" value="PPM-type phosphatase domain"/>
    <property type="match status" value="1"/>
</dbReference>
<dbReference type="InterPro" id="IPR001932">
    <property type="entry name" value="PPM-type_phosphatase-like_dom"/>
</dbReference>
<proteinExistence type="predicted"/>
<evidence type="ECO:0000313" key="4">
    <source>
        <dbReference type="EMBL" id="TCC43558.1"/>
    </source>
</evidence>
<dbReference type="PANTHER" id="PTHR47992">
    <property type="entry name" value="PROTEIN PHOSPHATASE"/>
    <property type="match status" value="1"/>
</dbReference>
<keyword evidence="2" id="KW-1133">Transmembrane helix</keyword>
<keyword evidence="2" id="KW-0812">Transmembrane</keyword>
<dbReference type="GO" id="GO:0004722">
    <property type="term" value="F:protein serine/threonine phosphatase activity"/>
    <property type="evidence" value="ECO:0007669"/>
    <property type="project" value="InterPro"/>
</dbReference>
<dbReference type="InterPro" id="IPR015655">
    <property type="entry name" value="PP2C"/>
</dbReference>
<dbReference type="CDD" id="cd00143">
    <property type="entry name" value="PP2Cc"/>
    <property type="match status" value="1"/>
</dbReference>
<name>A0A4R0JG75_9ACTN</name>
<dbReference type="EMBL" id="SJKA01000001">
    <property type="protein sequence ID" value="TCC43558.1"/>
    <property type="molecule type" value="Genomic_DNA"/>
</dbReference>
<dbReference type="SUPFAM" id="SSF81606">
    <property type="entry name" value="PP2C-like"/>
    <property type="match status" value="1"/>
</dbReference>
<dbReference type="PROSITE" id="PS51746">
    <property type="entry name" value="PPM_2"/>
    <property type="match status" value="1"/>
</dbReference>
<feature type="domain" description="PPM-type phosphatase" evidence="3">
    <location>
        <begin position="6"/>
        <end position="237"/>
    </location>
</feature>